<comment type="caution">
    <text evidence="9">The sequence shown here is derived from an EMBL/GenBank/DDBJ whole genome shotgun (WGS) entry which is preliminary data.</text>
</comment>
<reference evidence="9 10" key="1">
    <citation type="submission" date="2020-11" db="EMBL/GenBank/DDBJ databases">
        <authorList>
            <person name="Peeters C."/>
        </authorList>
    </citation>
    <scope>NUCLEOTIDE SEQUENCE [LARGE SCALE GENOMIC DNA]</scope>
    <source>
        <strain evidence="9 10">LMG 8286</strain>
    </source>
</reference>
<evidence type="ECO:0008006" key="11">
    <source>
        <dbReference type="Google" id="ProtNLM"/>
    </source>
</evidence>
<gene>
    <name evidence="9" type="ORF">LMG8286_01626</name>
</gene>
<proteinExistence type="inferred from homology"/>
<organism evidence="9 10">
    <name type="scientific">Campylobacter suis</name>
    <dbReference type="NCBI Taxonomy" id="2790657"/>
    <lineage>
        <taxon>Bacteria</taxon>
        <taxon>Pseudomonadati</taxon>
        <taxon>Campylobacterota</taxon>
        <taxon>Epsilonproteobacteria</taxon>
        <taxon>Campylobacterales</taxon>
        <taxon>Campylobacteraceae</taxon>
        <taxon>Campylobacter</taxon>
    </lineage>
</organism>
<dbReference type="Proteomes" id="UP000789359">
    <property type="component" value="Unassembled WGS sequence"/>
</dbReference>
<dbReference type="InterPro" id="IPR027417">
    <property type="entry name" value="P-loop_NTPase"/>
</dbReference>
<dbReference type="PANTHER" id="PTHR43788">
    <property type="entry name" value="DNA2/NAM7 HELICASE FAMILY MEMBER"/>
    <property type="match status" value="1"/>
</dbReference>
<evidence type="ECO:0000313" key="9">
    <source>
        <dbReference type="EMBL" id="CAD7289041.1"/>
    </source>
</evidence>
<evidence type="ECO:0000256" key="6">
    <source>
        <dbReference type="SAM" id="Coils"/>
    </source>
</evidence>
<comment type="similarity">
    <text evidence="1">Belongs to the DNA2/NAM7 helicase family.</text>
</comment>
<keyword evidence="3" id="KW-0378">Hydrolase</keyword>
<keyword evidence="2" id="KW-0547">Nucleotide-binding</keyword>
<dbReference type="Pfam" id="PF13087">
    <property type="entry name" value="AAA_12"/>
    <property type="match status" value="1"/>
</dbReference>
<evidence type="ECO:0000313" key="10">
    <source>
        <dbReference type="Proteomes" id="UP000789359"/>
    </source>
</evidence>
<keyword evidence="5" id="KW-0067">ATP-binding</keyword>
<dbReference type="InterPro" id="IPR041677">
    <property type="entry name" value="DNA2/NAM7_AAA_11"/>
</dbReference>
<evidence type="ECO:0000256" key="1">
    <source>
        <dbReference type="ARBA" id="ARBA00007913"/>
    </source>
</evidence>
<keyword evidence="10" id="KW-1185">Reference proteome</keyword>
<feature type="coiled-coil region" evidence="6">
    <location>
        <begin position="949"/>
        <end position="976"/>
    </location>
</feature>
<dbReference type="RefSeq" id="WP_230057367.1">
    <property type="nucleotide sequence ID" value="NZ_CAJHOE010000005.1"/>
</dbReference>
<dbReference type="EMBL" id="CAJHOE010000005">
    <property type="protein sequence ID" value="CAD7289041.1"/>
    <property type="molecule type" value="Genomic_DNA"/>
</dbReference>
<dbReference type="InterPro" id="IPR041679">
    <property type="entry name" value="DNA2/NAM7-like_C"/>
</dbReference>
<keyword evidence="6" id="KW-0175">Coiled coil</keyword>
<evidence type="ECO:0000259" key="7">
    <source>
        <dbReference type="Pfam" id="PF13086"/>
    </source>
</evidence>
<dbReference type="Gene3D" id="3.40.50.300">
    <property type="entry name" value="P-loop containing nucleotide triphosphate hydrolases"/>
    <property type="match status" value="2"/>
</dbReference>
<protein>
    <recommendedName>
        <fullName evidence="11">DNA2/NAM7 helicase-like C-terminal domain-containing protein</fullName>
    </recommendedName>
</protein>
<evidence type="ECO:0000256" key="3">
    <source>
        <dbReference type="ARBA" id="ARBA00022801"/>
    </source>
</evidence>
<evidence type="ECO:0000256" key="5">
    <source>
        <dbReference type="ARBA" id="ARBA00022840"/>
    </source>
</evidence>
<keyword evidence="4" id="KW-0347">Helicase</keyword>
<evidence type="ECO:0000259" key="8">
    <source>
        <dbReference type="Pfam" id="PF13087"/>
    </source>
</evidence>
<name>A0ABM8Q8D0_9BACT</name>
<feature type="coiled-coil region" evidence="6">
    <location>
        <begin position="519"/>
        <end position="546"/>
    </location>
</feature>
<dbReference type="SUPFAM" id="SSF52540">
    <property type="entry name" value="P-loop containing nucleoside triphosphate hydrolases"/>
    <property type="match status" value="1"/>
</dbReference>
<sequence>MAIQNTLNYLLLTEYLNPNTLKDIQKSQTKTKVVFEMNVHEFDEKFWQFFALLKDEIYRLNKADRSGKCPTLKVEIYGGVYETSLIQDVICQKYPELKNDEFKQSSLAYAASYYYMLDGDFTFKDSERYYVLKDNLELNDKSLKPVCCGETGYNIGELFLSTVPWACENFTNAKNLNYENFKEIKQSLQNDISAFLPHEISIAQLIASLHELIKNRLKSKIITDKLHIALSLESPDTVLLNSFYIEDISKILSTNDINKSLEQILDENDPDSFKRIDTREYENLPFLIEKLGKNSFTLGAFASEYMLIFSQQIAVNEIMKLFSKDSGGIYSVNGPPGTGKTTLLKDIIAAVIVERAIQIADTDADIFEKGIKLSQDSKYPDFYPLKQSLKGFEIVVTSSNNKAVENISQELPRLDSVAKEYLDELEYFRNFATRLLSSNAKSSIANPAWGLISASLGKSSNVNKFKSNCLLKAEIDKTDSDFAKLKEMDFVDEFNDKYYIKGLISYLHEPITTDFKQAKAEFLDAIKQAKHENEKAFAEFEKLKNEYENLVKFENLNIGAKIKAQDDLLINLSDKLNTLLEPTKVVLQELQDTKTMPQEPGIFAKILKTQAYKNYIIECENIAKTNELINATNAQISAQNSKILSKYDDDLKHFNKLKNDLPLQINEANLKLNELKTIQQNLNNLNNIKEKLNQYINLDDRHIRENSSPFMAINGKKTDLAKARINVFIKALMLHRSCILQNKSKFVANLKMFESKDLTTLDKQQRLNILQSLFMIVPVISTTFASMSRFFDKYGVGKNDIAMMLVDESGQANISNAVGALWRAKNAVIVGDPLQLEPVVTLPSSLNEVLLRQNDTKNEFNVATTSLQARADKVQNLGAYIGDTWVGSPLIVHRRCDEPMFGVANDTTYDGAMIWGRKSNAGFLGDFGVKSSWIDVRGSFVGNSCKEELEAADKLYEELKIKIDEYNKKADLHNQTHQHKMALLDAKKDIQVITPFTDIVRASRSHKCHANTIHTMQGQEASIIIFILGGGSAGARAWASAKPNLLNVALTRAKHYIYIIGDKAAWSELKYFSVAASRI</sequence>
<accession>A0ABM8Q8D0</accession>
<evidence type="ECO:0000256" key="2">
    <source>
        <dbReference type="ARBA" id="ARBA00022741"/>
    </source>
</evidence>
<feature type="coiled-coil region" evidence="6">
    <location>
        <begin position="665"/>
        <end position="698"/>
    </location>
</feature>
<feature type="domain" description="DNA2/NAM7 helicase helicase" evidence="7">
    <location>
        <begin position="698"/>
        <end position="840"/>
    </location>
</feature>
<dbReference type="PANTHER" id="PTHR43788:SF8">
    <property type="entry name" value="DNA-BINDING PROTEIN SMUBP-2"/>
    <property type="match status" value="1"/>
</dbReference>
<feature type="domain" description="DNA2/NAM7 helicase-like C-terminal" evidence="8">
    <location>
        <begin position="958"/>
        <end position="1063"/>
    </location>
</feature>
<evidence type="ECO:0000256" key="4">
    <source>
        <dbReference type="ARBA" id="ARBA00022806"/>
    </source>
</evidence>
<dbReference type="InterPro" id="IPR050534">
    <property type="entry name" value="Coronavir_polyprotein_1ab"/>
</dbReference>
<dbReference type="Pfam" id="PF13086">
    <property type="entry name" value="AAA_11"/>
    <property type="match status" value="1"/>
</dbReference>